<keyword evidence="4" id="KW-1185">Reference proteome</keyword>
<evidence type="ECO:0000256" key="2">
    <source>
        <dbReference type="SAM" id="Phobius"/>
    </source>
</evidence>
<gene>
    <name evidence="3" type="ORF">ACFP2T_25280</name>
</gene>
<keyword evidence="2" id="KW-0472">Membrane</keyword>
<dbReference type="Proteomes" id="UP001596203">
    <property type="component" value="Unassembled WGS sequence"/>
</dbReference>
<feature type="region of interest" description="Disordered" evidence="1">
    <location>
        <begin position="45"/>
        <end position="93"/>
    </location>
</feature>
<organism evidence="3 4">
    <name type="scientific">Plantactinospora solaniradicis</name>
    <dbReference type="NCBI Taxonomy" id="1723736"/>
    <lineage>
        <taxon>Bacteria</taxon>
        <taxon>Bacillati</taxon>
        <taxon>Actinomycetota</taxon>
        <taxon>Actinomycetes</taxon>
        <taxon>Micromonosporales</taxon>
        <taxon>Micromonosporaceae</taxon>
        <taxon>Plantactinospora</taxon>
    </lineage>
</organism>
<name>A0ABW1KGM0_9ACTN</name>
<reference evidence="4" key="1">
    <citation type="journal article" date="2019" name="Int. J. Syst. Evol. Microbiol.">
        <title>The Global Catalogue of Microorganisms (GCM) 10K type strain sequencing project: providing services to taxonomists for standard genome sequencing and annotation.</title>
        <authorList>
            <consortium name="The Broad Institute Genomics Platform"/>
            <consortium name="The Broad Institute Genome Sequencing Center for Infectious Disease"/>
            <person name="Wu L."/>
            <person name="Ma J."/>
        </authorList>
    </citation>
    <scope>NUCLEOTIDE SEQUENCE [LARGE SCALE GENOMIC DNA]</scope>
    <source>
        <strain evidence="4">ZS-35-S2</strain>
    </source>
</reference>
<feature type="compositionally biased region" description="Polar residues" evidence="1">
    <location>
        <begin position="84"/>
        <end position="93"/>
    </location>
</feature>
<proteinExistence type="predicted"/>
<dbReference type="EMBL" id="JBHSPR010000020">
    <property type="protein sequence ID" value="MFC6019508.1"/>
    <property type="molecule type" value="Genomic_DNA"/>
</dbReference>
<evidence type="ECO:0000313" key="4">
    <source>
        <dbReference type="Proteomes" id="UP001596203"/>
    </source>
</evidence>
<feature type="transmembrane region" description="Helical" evidence="2">
    <location>
        <begin position="12"/>
        <end position="35"/>
    </location>
</feature>
<evidence type="ECO:0000256" key="1">
    <source>
        <dbReference type="SAM" id="MobiDB-lite"/>
    </source>
</evidence>
<evidence type="ECO:0008006" key="5">
    <source>
        <dbReference type="Google" id="ProtNLM"/>
    </source>
</evidence>
<accession>A0ABW1KGM0</accession>
<evidence type="ECO:0000313" key="3">
    <source>
        <dbReference type="EMBL" id="MFC6019508.1"/>
    </source>
</evidence>
<dbReference type="RefSeq" id="WP_377425515.1">
    <property type="nucleotide sequence ID" value="NZ_JBHSPR010000020.1"/>
</dbReference>
<comment type="caution">
    <text evidence="3">The sequence shown here is derived from an EMBL/GenBank/DDBJ whole genome shotgun (WGS) entry which is preliminary data.</text>
</comment>
<protein>
    <recommendedName>
        <fullName evidence="5">HAMP domain-containing protein</fullName>
    </recommendedName>
</protein>
<keyword evidence="2" id="KW-0812">Transmembrane</keyword>
<sequence>MWSTRLTIRARLTLVYGGLFLLAGLLLLGVTYALVSQQLPDHSSITVSGPDPAGGQQADPDAAGGQQTSSPTRSGDAEPPSLPENLQQVTRTAPDTRRDALDALLTQGGIALLVVGTAAVALGWLIAGRLLQPLHRVTETADASPVPRTPIVACTSGSRWLAHPTRSRNSPTPST</sequence>
<feature type="transmembrane region" description="Helical" evidence="2">
    <location>
        <begin position="104"/>
        <end position="127"/>
    </location>
</feature>
<keyword evidence="2" id="KW-1133">Transmembrane helix</keyword>
<feature type="compositionally biased region" description="Low complexity" evidence="1">
    <location>
        <begin position="49"/>
        <end position="67"/>
    </location>
</feature>